<comment type="caution">
    <text evidence="2">The sequence shown here is derived from an EMBL/GenBank/DDBJ whole genome shotgun (WGS) entry which is preliminary data.</text>
</comment>
<keyword evidence="1" id="KW-1133">Transmembrane helix</keyword>
<organism evidence="2 3">
    <name type="scientific">Ignelater luminosus</name>
    <name type="common">Cucubano</name>
    <name type="synonym">Pyrophorus luminosus</name>
    <dbReference type="NCBI Taxonomy" id="2038154"/>
    <lineage>
        <taxon>Eukaryota</taxon>
        <taxon>Metazoa</taxon>
        <taxon>Ecdysozoa</taxon>
        <taxon>Arthropoda</taxon>
        <taxon>Hexapoda</taxon>
        <taxon>Insecta</taxon>
        <taxon>Pterygota</taxon>
        <taxon>Neoptera</taxon>
        <taxon>Endopterygota</taxon>
        <taxon>Coleoptera</taxon>
        <taxon>Polyphaga</taxon>
        <taxon>Elateriformia</taxon>
        <taxon>Elateroidea</taxon>
        <taxon>Elateridae</taxon>
        <taxon>Agrypninae</taxon>
        <taxon>Pyrophorini</taxon>
        <taxon>Ignelater</taxon>
    </lineage>
</organism>
<evidence type="ECO:0000256" key="1">
    <source>
        <dbReference type="SAM" id="Phobius"/>
    </source>
</evidence>
<gene>
    <name evidence="2" type="ORF">ILUMI_19835</name>
</gene>
<proteinExistence type="predicted"/>
<keyword evidence="1" id="KW-0812">Transmembrane</keyword>
<sequence length="107" mass="12503">MNFKLGYSIAIFTHVVIITFANIEKSFSTGRKFRPPATTIRCLNDNECHKFGYLHCQYMRCGLRRLAPIGRSRKPVKHSRRFNPFALPSFSIFFEKLKWSGNLVVQF</sequence>
<keyword evidence="3" id="KW-1185">Reference proteome</keyword>
<dbReference type="EMBL" id="VTPC01088031">
    <property type="protein sequence ID" value="KAF2886339.1"/>
    <property type="molecule type" value="Genomic_DNA"/>
</dbReference>
<accession>A0A8K0CHG0</accession>
<keyword evidence="1" id="KW-0472">Membrane</keyword>
<reference evidence="2" key="1">
    <citation type="submission" date="2019-08" db="EMBL/GenBank/DDBJ databases">
        <title>The genome of the North American firefly Photinus pyralis.</title>
        <authorList>
            <consortium name="Photinus pyralis genome working group"/>
            <person name="Fallon T.R."/>
            <person name="Sander Lower S.E."/>
            <person name="Weng J.-K."/>
        </authorList>
    </citation>
    <scope>NUCLEOTIDE SEQUENCE</scope>
    <source>
        <strain evidence="2">TRF0915ILg1</strain>
        <tissue evidence="2">Whole body</tissue>
    </source>
</reference>
<evidence type="ECO:0000313" key="3">
    <source>
        <dbReference type="Proteomes" id="UP000801492"/>
    </source>
</evidence>
<protein>
    <submittedName>
        <fullName evidence="2">Uncharacterized protein</fullName>
    </submittedName>
</protein>
<name>A0A8K0CHG0_IGNLU</name>
<dbReference type="Proteomes" id="UP000801492">
    <property type="component" value="Unassembled WGS sequence"/>
</dbReference>
<feature type="transmembrane region" description="Helical" evidence="1">
    <location>
        <begin position="6"/>
        <end position="23"/>
    </location>
</feature>
<dbReference type="AlphaFoldDB" id="A0A8K0CHG0"/>
<evidence type="ECO:0000313" key="2">
    <source>
        <dbReference type="EMBL" id="KAF2886339.1"/>
    </source>
</evidence>